<accession>K4AIR8</accession>
<dbReference type="Pfam" id="PF10536">
    <property type="entry name" value="PMD"/>
    <property type="match status" value="1"/>
</dbReference>
<dbReference type="HOGENOM" id="CLU_1247200_0_0_1"/>
<dbReference type="PANTHER" id="PTHR46033">
    <property type="entry name" value="PROTEIN MAIN-LIKE 2"/>
    <property type="match status" value="1"/>
</dbReference>
<dbReference type="AlphaFoldDB" id="K4AIR8"/>
<sequence>MVELHIGIWPPELEEGDEEKKTSRVSSAWSREQFSICPQGADEEVVERHARVWLWHFVSDFLPTDAAGNTMSWMVLPLLGQNWDNIRGYSWGSAVLAWLYKQLCDACRRTAKDANLGGCAYLLQIWIWERISYAEPVHGPPARRYKFYTNELDCVTQTQRAGPYKEYLRWYYGATRTRIKQGWMIDLVENPPSDDSDDIANEYDTMTRLGTQAGVHLCMTTL</sequence>
<evidence type="ECO:0000256" key="1">
    <source>
        <dbReference type="SAM" id="MobiDB-lite"/>
    </source>
</evidence>
<feature type="region of interest" description="Disordered" evidence="1">
    <location>
        <begin position="1"/>
        <end position="21"/>
    </location>
</feature>
<evidence type="ECO:0000313" key="3">
    <source>
        <dbReference type="EnsemblPlants" id="KQK89708"/>
    </source>
</evidence>
<dbReference type="GO" id="GO:0010073">
    <property type="term" value="P:meristem maintenance"/>
    <property type="evidence" value="ECO:0007669"/>
    <property type="project" value="InterPro"/>
</dbReference>
<dbReference type="Gramene" id="KQK89708">
    <property type="protein sequence ID" value="KQK89708"/>
    <property type="gene ID" value="SETIT_038780mg"/>
</dbReference>
<evidence type="ECO:0000313" key="4">
    <source>
        <dbReference type="Proteomes" id="UP000004995"/>
    </source>
</evidence>
<dbReference type="OMA" id="MSWMVLP"/>
<dbReference type="EnsemblPlants" id="KQK89708">
    <property type="protein sequence ID" value="KQK89708"/>
    <property type="gene ID" value="SETIT_038780mg"/>
</dbReference>
<dbReference type="PANTHER" id="PTHR46033:SF82">
    <property type="entry name" value="AMINOTRANSFERASE-LIKE PLANT MOBILE DOMAIN-CONTAINING PROTEIN"/>
    <property type="match status" value="1"/>
</dbReference>
<organism evidence="3 4">
    <name type="scientific">Setaria italica</name>
    <name type="common">Foxtail millet</name>
    <name type="synonym">Panicum italicum</name>
    <dbReference type="NCBI Taxonomy" id="4555"/>
    <lineage>
        <taxon>Eukaryota</taxon>
        <taxon>Viridiplantae</taxon>
        <taxon>Streptophyta</taxon>
        <taxon>Embryophyta</taxon>
        <taxon>Tracheophyta</taxon>
        <taxon>Spermatophyta</taxon>
        <taxon>Magnoliopsida</taxon>
        <taxon>Liliopsida</taxon>
        <taxon>Poales</taxon>
        <taxon>Poaceae</taxon>
        <taxon>PACMAD clade</taxon>
        <taxon>Panicoideae</taxon>
        <taxon>Panicodae</taxon>
        <taxon>Paniceae</taxon>
        <taxon>Cenchrinae</taxon>
        <taxon>Setaria</taxon>
    </lineage>
</organism>
<dbReference type="InterPro" id="IPR019557">
    <property type="entry name" value="AminoTfrase-like_pln_mobile"/>
</dbReference>
<dbReference type="Proteomes" id="UP000004995">
    <property type="component" value="Unassembled WGS sequence"/>
</dbReference>
<evidence type="ECO:0000259" key="2">
    <source>
        <dbReference type="Pfam" id="PF10536"/>
    </source>
</evidence>
<dbReference type="EMBL" id="AGNK02005798">
    <property type="status" value="NOT_ANNOTATED_CDS"/>
    <property type="molecule type" value="Genomic_DNA"/>
</dbReference>
<reference evidence="3" key="2">
    <citation type="submission" date="2018-08" db="UniProtKB">
        <authorList>
            <consortium name="EnsemblPlants"/>
        </authorList>
    </citation>
    <scope>IDENTIFICATION</scope>
    <source>
        <strain evidence="3">Yugu1</strain>
    </source>
</reference>
<protein>
    <recommendedName>
        <fullName evidence="2">Aminotransferase-like plant mobile domain-containing protein</fullName>
    </recommendedName>
</protein>
<name>K4AIR8_SETIT</name>
<reference evidence="4" key="1">
    <citation type="journal article" date="2012" name="Nat. Biotechnol.">
        <title>Reference genome sequence of the model plant Setaria.</title>
        <authorList>
            <person name="Bennetzen J.L."/>
            <person name="Schmutz J."/>
            <person name="Wang H."/>
            <person name="Percifield R."/>
            <person name="Hawkins J."/>
            <person name="Pontaroli A.C."/>
            <person name="Estep M."/>
            <person name="Feng L."/>
            <person name="Vaughn J.N."/>
            <person name="Grimwood J."/>
            <person name="Jenkins J."/>
            <person name="Barry K."/>
            <person name="Lindquist E."/>
            <person name="Hellsten U."/>
            <person name="Deshpande S."/>
            <person name="Wang X."/>
            <person name="Wu X."/>
            <person name="Mitros T."/>
            <person name="Triplett J."/>
            <person name="Yang X."/>
            <person name="Ye C.Y."/>
            <person name="Mauro-Herrera M."/>
            <person name="Wang L."/>
            <person name="Li P."/>
            <person name="Sharma M."/>
            <person name="Sharma R."/>
            <person name="Ronald P.C."/>
            <person name="Panaud O."/>
            <person name="Kellogg E.A."/>
            <person name="Brutnell T.P."/>
            <person name="Doust A.N."/>
            <person name="Tuskan G.A."/>
            <person name="Rokhsar D."/>
            <person name="Devos K.M."/>
        </authorList>
    </citation>
    <scope>NUCLEOTIDE SEQUENCE [LARGE SCALE GENOMIC DNA]</scope>
    <source>
        <strain evidence="4">cv. Yugu1</strain>
    </source>
</reference>
<feature type="domain" description="Aminotransferase-like plant mobile" evidence="2">
    <location>
        <begin position="18"/>
        <end position="138"/>
    </location>
</feature>
<proteinExistence type="predicted"/>
<dbReference type="InParanoid" id="K4AIR8"/>
<keyword evidence="4" id="KW-1185">Reference proteome</keyword>
<dbReference type="InterPro" id="IPR044824">
    <property type="entry name" value="MAIN-like"/>
</dbReference>